<accession>A0ABR3IX86</accession>
<evidence type="ECO:0000313" key="1">
    <source>
        <dbReference type="EMBL" id="KAL0947932.1"/>
    </source>
</evidence>
<name>A0ABR3IX86_9AGAR</name>
<keyword evidence="2" id="KW-1185">Reference proteome</keyword>
<organism evidence="1 2">
    <name type="scientific">Hohenbuehelia grisea</name>
    <dbReference type="NCBI Taxonomy" id="104357"/>
    <lineage>
        <taxon>Eukaryota</taxon>
        <taxon>Fungi</taxon>
        <taxon>Dikarya</taxon>
        <taxon>Basidiomycota</taxon>
        <taxon>Agaricomycotina</taxon>
        <taxon>Agaricomycetes</taxon>
        <taxon>Agaricomycetidae</taxon>
        <taxon>Agaricales</taxon>
        <taxon>Pleurotineae</taxon>
        <taxon>Pleurotaceae</taxon>
        <taxon>Hohenbuehelia</taxon>
    </lineage>
</organism>
<gene>
    <name evidence="1" type="ORF">HGRIS_010563</name>
</gene>
<reference evidence="2" key="1">
    <citation type="submission" date="2024-06" db="EMBL/GenBank/DDBJ databases">
        <title>Multi-omics analyses provide insights into the biosynthesis of the anticancer antibiotic pleurotin in Hohenbuehelia grisea.</title>
        <authorList>
            <person name="Weaver J.A."/>
            <person name="Alberti F."/>
        </authorList>
    </citation>
    <scope>NUCLEOTIDE SEQUENCE [LARGE SCALE GENOMIC DNA]</scope>
    <source>
        <strain evidence="2">T-177</strain>
    </source>
</reference>
<protein>
    <submittedName>
        <fullName evidence="1">Uncharacterized protein</fullName>
    </submittedName>
</protein>
<comment type="caution">
    <text evidence="1">The sequence shown here is derived from an EMBL/GenBank/DDBJ whole genome shotgun (WGS) entry which is preliminary data.</text>
</comment>
<sequence>MQTQHYLPLKVGARKRELSPTAEGANAIAPETIQYKDAFESKTCTQGSEDEGFLFDFAWKTQRQE</sequence>
<evidence type="ECO:0000313" key="2">
    <source>
        <dbReference type="Proteomes" id="UP001556367"/>
    </source>
</evidence>
<proteinExistence type="predicted"/>
<dbReference type="Proteomes" id="UP001556367">
    <property type="component" value="Unassembled WGS sequence"/>
</dbReference>
<dbReference type="EMBL" id="JASNQZ010000014">
    <property type="protein sequence ID" value="KAL0947932.1"/>
    <property type="molecule type" value="Genomic_DNA"/>
</dbReference>